<dbReference type="OrthoDB" id="5990197at2759"/>
<reference evidence="2" key="1">
    <citation type="submission" date="2021-01" db="UniProtKB">
        <authorList>
            <consortium name="EnsemblMetazoa"/>
        </authorList>
    </citation>
    <scope>IDENTIFICATION</scope>
</reference>
<dbReference type="InterPro" id="IPR005312">
    <property type="entry name" value="DUF1759"/>
</dbReference>
<evidence type="ECO:0000313" key="3">
    <source>
        <dbReference type="Proteomes" id="UP000594262"/>
    </source>
</evidence>
<dbReference type="InterPro" id="IPR001969">
    <property type="entry name" value="Aspartic_peptidase_AS"/>
</dbReference>
<organism evidence="2 3">
    <name type="scientific">Clytia hemisphaerica</name>
    <dbReference type="NCBI Taxonomy" id="252671"/>
    <lineage>
        <taxon>Eukaryota</taxon>
        <taxon>Metazoa</taxon>
        <taxon>Cnidaria</taxon>
        <taxon>Hydrozoa</taxon>
        <taxon>Hydroidolina</taxon>
        <taxon>Leptothecata</taxon>
        <taxon>Obeliida</taxon>
        <taxon>Clytiidae</taxon>
        <taxon>Clytia</taxon>
    </lineage>
</organism>
<dbReference type="GO" id="GO:0006508">
    <property type="term" value="P:proteolysis"/>
    <property type="evidence" value="ECO:0007669"/>
    <property type="project" value="InterPro"/>
</dbReference>
<proteinExistence type="predicted"/>
<evidence type="ECO:0000313" key="2">
    <source>
        <dbReference type="EnsemblMetazoa" id="CLYHEMP014488.1"/>
    </source>
</evidence>
<accession>A0A7M5WXV2</accession>
<dbReference type="EnsemblMetazoa" id="CLYHEMT014488.1">
    <property type="protein sequence ID" value="CLYHEMP014488.1"/>
    <property type="gene ID" value="CLYHEMG014488"/>
</dbReference>
<dbReference type="InterPro" id="IPR043502">
    <property type="entry name" value="DNA/RNA_pol_sf"/>
</dbReference>
<name>A0A7M5WXV2_9CNID</name>
<evidence type="ECO:0000259" key="1">
    <source>
        <dbReference type="Pfam" id="PF05585"/>
    </source>
</evidence>
<dbReference type="InterPro" id="IPR008737">
    <property type="entry name" value="DUF1758"/>
</dbReference>
<dbReference type="Proteomes" id="UP000594262">
    <property type="component" value="Unplaced"/>
</dbReference>
<protein>
    <recommendedName>
        <fullName evidence="1">DUF1758 domain-containing protein</fullName>
    </recommendedName>
</protein>
<dbReference type="Pfam" id="PF05585">
    <property type="entry name" value="DUF1758"/>
    <property type="match status" value="1"/>
</dbReference>
<dbReference type="PROSITE" id="PS00141">
    <property type="entry name" value="ASP_PROTEASE"/>
    <property type="match status" value="1"/>
</dbReference>
<dbReference type="InterPro" id="IPR021109">
    <property type="entry name" value="Peptidase_aspartic_dom_sf"/>
</dbReference>
<feature type="domain" description="DUF1758" evidence="1">
    <location>
        <begin position="466"/>
        <end position="611"/>
    </location>
</feature>
<dbReference type="GO" id="GO:0004190">
    <property type="term" value="F:aspartic-type endopeptidase activity"/>
    <property type="evidence" value="ECO:0007669"/>
    <property type="project" value="InterPro"/>
</dbReference>
<dbReference type="SUPFAM" id="SSF56672">
    <property type="entry name" value="DNA/RNA polymerases"/>
    <property type="match status" value="1"/>
</dbReference>
<dbReference type="AlphaFoldDB" id="A0A7M5WXV2"/>
<dbReference type="Gene3D" id="2.40.70.10">
    <property type="entry name" value="Acid Proteases"/>
    <property type="match status" value="1"/>
</dbReference>
<dbReference type="PANTHER" id="PTHR47331">
    <property type="entry name" value="PHD-TYPE DOMAIN-CONTAINING PROTEIN"/>
    <property type="match status" value="1"/>
</dbReference>
<dbReference type="PANTHER" id="PTHR47331:SF5">
    <property type="entry name" value="RIBONUCLEASE H"/>
    <property type="match status" value="1"/>
</dbReference>
<dbReference type="Pfam" id="PF03564">
    <property type="entry name" value="DUF1759"/>
    <property type="match status" value="1"/>
</dbReference>
<sequence length="861" mass="97538">MTLDRKLKRREGLRAFLKSTMENIEKYLKGDDISEAKLRSFKSMLDSTCAQLSDINEEILPLLDPEKISDDVVQSMGLMFPATEIDACLDIKLLEIAKSNGSASVSLPTASVSSGASVSRLPKIELPTFKGDPLKWQGFWDQFKISIHENERINDIDRFNFLKKYLAGEALDSIKGLTLNSDNYKEAIEILCERYGNEQVLISSHMQSLLRIQKIRSKDNIKSLRTLYNHVESCVRNLKALKLEAKGYGSLLIPILKEKLPDELKIVISRKFGSSIWTLDLLLTYLNEELRALENCTNSGGGKAERTDESDPLYSALGLFSNTEKNVCVFCKKSHSSAKCRKVTNTQSRRDILIREKRCFVCLARGHRSNACRDKYSCNRCNKRHHISICDEGKQRSEADNISNNQISILTDANSEPQSESKAPCSCSCNSVPTPVSQNCAQVSSRSVLLQTATSDIFGSSCHYSVKTRLLFDTGSQRSYITTELKERLKLKCVRKENVVIKTFGNLNNAEIKRLEVVQFKVKHRKSSKYVLVEALCVPDICSPIANQKLDCAKKLNEFSDLVFADVSEEFDLSIGVLVGIDFYFRFFTGKRRESKEGVVACESSLGWILSGSVVFKGLTEVTYSHQMRVEVQTVDPLDAKLHKFWQIEEAESAEDNSVINQFTKDIYHDGTRYVAKLPFKPDHESVPDNFSTCVKRLESLNSRLDRLGINTDYEKIFIDYEKDGIIERVPEAQIAKEEGTVHYIPHRPVIREDKVTTKIRPVFDASCSVNGVSLNDCLYPGPNLLAKIFDILLRFRMNKIGILADIKQAFLNISIHPDHRDFLRFLWRDPTSSDREVVVYRFLRVVFGLTSSPFLLNGTI</sequence>
<keyword evidence="3" id="KW-1185">Reference proteome</keyword>